<dbReference type="InterPro" id="IPR026912">
    <property type="entry name" value="Adenine_deam_C"/>
</dbReference>
<dbReference type="AlphaFoldDB" id="A0A2T0BC59"/>
<dbReference type="EMBL" id="PVXQ01000029">
    <property type="protein sequence ID" value="PRR81468.1"/>
    <property type="molecule type" value="Genomic_DNA"/>
</dbReference>
<dbReference type="CDD" id="cd01295">
    <property type="entry name" value="AdeC"/>
    <property type="match status" value="1"/>
</dbReference>
<evidence type="ECO:0000256" key="2">
    <source>
        <dbReference type="ARBA" id="ARBA00012782"/>
    </source>
</evidence>
<evidence type="ECO:0000256" key="1">
    <source>
        <dbReference type="ARBA" id="ARBA00006773"/>
    </source>
</evidence>
<evidence type="ECO:0000313" key="9">
    <source>
        <dbReference type="EMBL" id="PRR81468.1"/>
    </source>
</evidence>
<dbReference type="PANTHER" id="PTHR11113">
    <property type="entry name" value="N-ACETYLGLUCOSAMINE-6-PHOSPHATE DEACETYLASE"/>
    <property type="match status" value="1"/>
</dbReference>
<dbReference type="NCBIfam" id="TIGR01178">
    <property type="entry name" value="ade"/>
    <property type="match status" value="1"/>
</dbReference>
<dbReference type="Proteomes" id="UP000239471">
    <property type="component" value="Unassembled WGS sequence"/>
</dbReference>
<accession>A0A2T0BC59</accession>
<evidence type="ECO:0000256" key="5">
    <source>
        <dbReference type="ARBA" id="ARBA00047720"/>
    </source>
</evidence>
<dbReference type="HAMAP" id="MF_01518">
    <property type="entry name" value="Adenine_deamin"/>
    <property type="match status" value="1"/>
</dbReference>
<evidence type="ECO:0000313" key="10">
    <source>
        <dbReference type="Proteomes" id="UP000239471"/>
    </source>
</evidence>
<dbReference type="InterPro" id="IPR006680">
    <property type="entry name" value="Amidohydro-rel"/>
</dbReference>
<evidence type="ECO:0000259" key="7">
    <source>
        <dbReference type="Pfam" id="PF01979"/>
    </source>
</evidence>
<dbReference type="Gene3D" id="2.30.40.10">
    <property type="entry name" value="Urease, subunit C, domain 1"/>
    <property type="match status" value="1"/>
</dbReference>
<evidence type="ECO:0000259" key="8">
    <source>
        <dbReference type="Pfam" id="PF13382"/>
    </source>
</evidence>
<dbReference type="Pfam" id="PF01979">
    <property type="entry name" value="Amidohydro_1"/>
    <property type="match status" value="1"/>
</dbReference>
<feature type="domain" description="Amidohydrolase-related" evidence="7">
    <location>
        <begin position="65"/>
        <end position="348"/>
    </location>
</feature>
<evidence type="ECO:0000256" key="3">
    <source>
        <dbReference type="ARBA" id="ARBA00022801"/>
    </source>
</evidence>
<dbReference type="RefSeq" id="WP_106060426.1">
    <property type="nucleotide sequence ID" value="NZ_PVXQ01000029.1"/>
</dbReference>
<dbReference type="SUPFAM" id="SSF51338">
    <property type="entry name" value="Composite domain of metallo-dependent hydrolases"/>
    <property type="match status" value="1"/>
</dbReference>
<dbReference type="SUPFAM" id="SSF51556">
    <property type="entry name" value="Metallo-dependent hydrolases"/>
    <property type="match status" value="1"/>
</dbReference>
<comment type="similarity">
    <text evidence="1 6">Belongs to the metallo-dependent hydrolases superfamily. Adenine deaminase family.</text>
</comment>
<comment type="cofactor">
    <cofactor evidence="6">
        <name>Mn(2+)</name>
        <dbReference type="ChEBI" id="CHEBI:29035"/>
    </cofactor>
</comment>
<organism evidence="9 10">
    <name type="scientific">Clostridium vincentii</name>
    <dbReference type="NCBI Taxonomy" id="52704"/>
    <lineage>
        <taxon>Bacteria</taxon>
        <taxon>Bacillati</taxon>
        <taxon>Bacillota</taxon>
        <taxon>Clostridia</taxon>
        <taxon>Eubacteriales</taxon>
        <taxon>Clostridiaceae</taxon>
        <taxon>Clostridium</taxon>
    </lineage>
</organism>
<evidence type="ECO:0000256" key="6">
    <source>
        <dbReference type="HAMAP-Rule" id="MF_01518"/>
    </source>
</evidence>
<reference evidence="9 10" key="1">
    <citation type="submission" date="2018-03" db="EMBL/GenBank/DDBJ databases">
        <title>Genome sequence of Clostridium vincentii DSM 10228.</title>
        <authorList>
            <person name="Poehlein A."/>
            <person name="Daniel R."/>
        </authorList>
    </citation>
    <scope>NUCLEOTIDE SEQUENCE [LARGE SCALE GENOMIC DNA]</scope>
    <source>
        <strain evidence="9 10">DSM 10228</strain>
    </source>
</reference>
<keyword evidence="3 6" id="KW-0378">Hydrolase</keyword>
<dbReference type="InterPro" id="IPR006679">
    <property type="entry name" value="Adenine_deam"/>
</dbReference>
<keyword evidence="10" id="KW-1185">Reference proteome</keyword>
<comment type="caution">
    <text evidence="9">The sequence shown here is derived from an EMBL/GenBank/DDBJ whole genome shotgun (WGS) entry which is preliminary data.</text>
</comment>
<feature type="domain" description="Adenine deaminase C-terminal" evidence="8">
    <location>
        <begin position="404"/>
        <end position="568"/>
    </location>
</feature>
<dbReference type="PANTHER" id="PTHR11113:SF2">
    <property type="entry name" value="ADENINE DEAMINASE"/>
    <property type="match status" value="1"/>
</dbReference>
<name>A0A2T0BC59_9CLOT</name>
<dbReference type="OrthoDB" id="9775607at2"/>
<sequence>MYNVFIEQIRGASKSIPSDLVIKNITIIDVFGQDSFLGDVAIKNGYIVGIGTYEGTTVVDGRGKYICPGLIDAHVHIESSLTTPKEYSKAAILHGVTTVIADPHEIANVMGIDGINLMLELSRDLSIDFYFMLPSCVPSTSFENSGAILKSEDLKPLYNEERILGLGEVMDFPAVLNCEEDMIAKISTCLDNDKRIDGHGAGLTLNQLNAYCTANIRTDHECHLSSEVIDRIRRGMYVLIREGTVAKNLSELIKVVNVKNSRRFCFCTDDKHIDDLIKTGTIDHSIRFAISSGLPAPTAIQMGTLNSAECYNLKNTGAIAPGYKADFIILDDLDTFEINSVYKNGNLVVSQGVILTETLNNSNDIEHRNSINISTIEKNDLKITTKNKNLLNIIEINPNKLESNHLKVKIDSSIKEFTSSTESDYLKVAVIERHKSTGNIGLGIIKGLKIQEGTIATTIAHDSHNLIVCGTCDEDMILASESLKDLGGGIIIVHKGNVLASIQLEIGGLMTARPTKDILEDLEKLHSAIKIIAPDIDFNPFLTLSFLSLPVIPDIKITDRGLFNVVDFEFISVAEKIEG</sequence>
<dbReference type="EC" id="3.5.4.2" evidence="2 6"/>
<dbReference type="GO" id="GO:0006146">
    <property type="term" value="P:adenine catabolic process"/>
    <property type="evidence" value="ECO:0007669"/>
    <property type="project" value="InterPro"/>
</dbReference>
<proteinExistence type="inferred from homology"/>
<comment type="catalytic activity">
    <reaction evidence="5 6">
        <text>adenine + H2O + H(+) = hypoxanthine + NH4(+)</text>
        <dbReference type="Rhea" id="RHEA:23688"/>
        <dbReference type="ChEBI" id="CHEBI:15377"/>
        <dbReference type="ChEBI" id="CHEBI:15378"/>
        <dbReference type="ChEBI" id="CHEBI:16708"/>
        <dbReference type="ChEBI" id="CHEBI:17368"/>
        <dbReference type="ChEBI" id="CHEBI:28938"/>
        <dbReference type="EC" id="3.5.4.2"/>
    </reaction>
</comment>
<dbReference type="InterPro" id="IPR011059">
    <property type="entry name" value="Metal-dep_hydrolase_composite"/>
</dbReference>
<gene>
    <name evidence="9" type="primary">adeC</name>
    <name evidence="6" type="synonym">ade</name>
    <name evidence="9" type="ORF">CLVI_24950</name>
</gene>
<evidence type="ECO:0000256" key="4">
    <source>
        <dbReference type="ARBA" id="ARBA00023211"/>
    </source>
</evidence>
<dbReference type="Pfam" id="PF13382">
    <property type="entry name" value="Adenine_deam_C"/>
    <property type="match status" value="1"/>
</dbReference>
<dbReference type="Gene3D" id="3.20.20.140">
    <property type="entry name" value="Metal-dependent hydrolases"/>
    <property type="match status" value="1"/>
</dbReference>
<protein>
    <recommendedName>
        <fullName evidence="2 6">Adenine deaminase</fullName>
        <shortName evidence="6">Adenase</shortName>
        <shortName evidence="6">Adenine aminase</shortName>
        <ecNumber evidence="2 6">3.5.4.2</ecNumber>
    </recommendedName>
</protein>
<dbReference type="InterPro" id="IPR032466">
    <property type="entry name" value="Metal_Hydrolase"/>
</dbReference>
<keyword evidence="4 6" id="KW-0464">Manganese</keyword>
<dbReference type="GO" id="GO:0000034">
    <property type="term" value="F:adenine deaminase activity"/>
    <property type="evidence" value="ECO:0007669"/>
    <property type="project" value="UniProtKB-UniRule"/>
</dbReference>